<dbReference type="Gene3D" id="3.40.50.300">
    <property type="entry name" value="P-loop containing nucleotide triphosphate hydrolases"/>
    <property type="match status" value="1"/>
</dbReference>
<dbReference type="PANTHER" id="PTHR43581:SF4">
    <property type="entry name" value="ATP_GTP PHOSPHATASE"/>
    <property type="match status" value="1"/>
</dbReference>
<evidence type="ECO:0000259" key="1">
    <source>
        <dbReference type="SMART" id="SM00382"/>
    </source>
</evidence>
<keyword evidence="3" id="KW-1185">Reference proteome</keyword>
<dbReference type="InterPro" id="IPR051396">
    <property type="entry name" value="Bact_Antivir_Def_Nuclease"/>
</dbReference>
<dbReference type="Pfam" id="PF13304">
    <property type="entry name" value="AAA_21"/>
    <property type="match status" value="1"/>
</dbReference>
<dbReference type="InterPro" id="IPR003593">
    <property type="entry name" value="AAA+_ATPase"/>
</dbReference>
<evidence type="ECO:0000313" key="3">
    <source>
        <dbReference type="Proteomes" id="UP000651852"/>
    </source>
</evidence>
<protein>
    <submittedName>
        <fullName evidence="2">AAA family ATPase</fullName>
    </submittedName>
</protein>
<name>A0ABR7AV09_9PSED</name>
<evidence type="ECO:0000313" key="2">
    <source>
        <dbReference type="EMBL" id="MBC3948220.1"/>
    </source>
</evidence>
<dbReference type="SMART" id="SM00382">
    <property type="entry name" value="AAA"/>
    <property type="match status" value="1"/>
</dbReference>
<dbReference type="PANTHER" id="PTHR43581">
    <property type="entry name" value="ATP/GTP PHOSPHATASE"/>
    <property type="match status" value="1"/>
</dbReference>
<dbReference type="InterPro" id="IPR003959">
    <property type="entry name" value="ATPase_AAA_core"/>
</dbReference>
<reference evidence="2 3" key="1">
    <citation type="submission" date="2020-08" db="EMBL/GenBank/DDBJ databases">
        <title>Putative novel bacterial strains isolated from necrotic wheat leaf tissues caused by Xanthomonas translucens.</title>
        <authorList>
            <person name="Tambong J.T."/>
        </authorList>
    </citation>
    <scope>NUCLEOTIDE SEQUENCE [LARGE SCALE GENOMIC DNA]</scope>
    <source>
        <strain evidence="2 3">DOAB 1069</strain>
    </source>
</reference>
<dbReference type="SUPFAM" id="SSF52540">
    <property type="entry name" value="P-loop containing nucleoside triphosphate hydrolases"/>
    <property type="match status" value="1"/>
</dbReference>
<dbReference type="RefSeq" id="WP_187520039.1">
    <property type="nucleotide sequence ID" value="NZ_JACONW010000001.1"/>
</dbReference>
<comment type="caution">
    <text evidence="2">The sequence shown here is derived from an EMBL/GenBank/DDBJ whole genome shotgun (WGS) entry which is preliminary data.</text>
</comment>
<dbReference type="InterPro" id="IPR027417">
    <property type="entry name" value="P-loop_NTPase"/>
</dbReference>
<gene>
    <name evidence="2" type="ORF">H8S59_00340</name>
</gene>
<organism evidence="2 3">
    <name type="scientific">Pseudomonas folii</name>
    <dbReference type="NCBI Taxonomy" id="2762593"/>
    <lineage>
        <taxon>Bacteria</taxon>
        <taxon>Pseudomonadati</taxon>
        <taxon>Pseudomonadota</taxon>
        <taxon>Gammaproteobacteria</taxon>
        <taxon>Pseudomonadales</taxon>
        <taxon>Pseudomonadaceae</taxon>
        <taxon>Pseudomonas</taxon>
    </lineage>
</organism>
<accession>A0ABR7AV09</accession>
<dbReference type="Proteomes" id="UP000651852">
    <property type="component" value="Unassembled WGS sequence"/>
</dbReference>
<sequence length="412" mass="46035">MSVRYLEKLHVENVRKFETLNIGFGPSFNFIAGPNGCGKTSVLVCIAHCFDVSGVGYSTVSEQSVMWIDMVDGDEKLRIGLGKNSLSGGYRKGSFKIGNQGVSVEEGRQYIKTYEDRAESLSPLFIGANRSIRYKLIEGVARELPVQDAIKTYRQNSVKSLHGEWAGDIKQWLVNRYFIIDKDWAAVERENFSRFTDALQYIGPDGSDFKFIEIGRDLEPIFSIYGRRCYLEELSSGFQAVFTIIVMIFEWVETTSQSNRLAATASGTVLIDELDLHLHPEWQFTLRDGLLKLFPKLQFIVTTHSPHLLASAKENEVLIMPANAVGGEITSSDQLYSGWSTDQILTDVMDVKSLENKDYQRLIGAAISRAEERDLGGLEEAIASLERVAHPSDTIVIVLKAKLASLVALKDD</sequence>
<proteinExistence type="predicted"/>
<feature type="domain" description="AAA+ ATPase" evidence="1">
    <location>
        <begin position="25"/>
        <end position="324"/>
    </location>
</feature>
<dbReference type="EMBL" id="JACONW010000001">
    <property type="protein sequence ID" value="MBC3948220.1"/>
    <property type="molecule type" value="Genomic_DNA"/>
</dbReference>